<dbReference type="GeneID" id="27344563"/>
<gene>
    <name evidence="1" type="ORF">PV07_05369</name>
</gene>
<reference evidence="1 2" key="1">
    <citation type="submission" date="2015-01" db="EMBL/GenBank/DDBJ databases">
        <title>The Genome Sequence of Cladophialophora immunda CBS83496.</title>
        <authorList>
            <consortium name="The Broad Institute Genomics Platform"/>
            <person name="Cuomo C."/>
            <person name="de Hoog S."/>
            <person name="Gorbushina A."/>
            <person name="Stielow B."/>
            <person name="Teixiera M."/>
            <person name="Abouelleil A."/>
            <person name="Chapman S.B."/>
            <person name="Priest M."/>
            <person name="Young S.K."/>
            <person name="Wortman J."/>
            <person name="Nusbaum C."/>
            <person name="Birren B."/>
        </authorList>
    </citation>
    <scope>NUCLEOTIDE SEQUENCE [LARGE SCALE GENOMIC DNA]</scope>
    <source>
        <strain evidence="1 2">CBS 83496</strain>
    </source>
</reference>
<dbReference type="EMBL" id="KN847042">
    <property type="protein sequence ID" value="KIW29561.1"/>
    <property type="molecule type" value="Genomic_DNA"/>
</dbReference>
<proteinExistence type="predicted"/>
<keyword evidence="2" id="KW-1185">Reference proteome</keyword>
<accession>A0A0D1ZNQ1</accession>
<organism evidence="1 2">
    <name type="scientific">Cladophialophora immunda</name>
    <dbReference type="NCBI Taxonomy" id="569365"/>
    <lineage>
        <taxon>Eukaryota</taxon>
        <taxon>Fungi</taxon>
        <taxon>Dikarya</taxon>
        <taxon>Ascomycota</taxon>
        <taxon>Pezizomycotina</taxon>
        <taxon>Eurotiomycetes</taxon>
        <taxon>Chaetothyriomycetidae</taxon>
        <taxon>Chaetothyriales</taxon>
        <taxon>Herpotrichiellaceae</taxon>
        <taxon>Cladophialophora</taxon>
    </lineage>
</organism>
<evidence type="ECO:0000313" key="2">
    <source>
        <dbReference type="Proteomes" id="UP000054466"/>
    </source>
</evidence>
<protein>
    <submittedName>
        <fullName evidence="1">Uncharacterized protein</fullName>
    </submittedName>
</protein>
<dbReference type="AlphaFoldDB" id="A0A0D1ZNQ1"/>
<name>A0A0D1ZNQ1_9EURO</name>
<dbReference type="VEuPathDB" id="FungiDB:PV07_05369"/>
<dbReference type="RefSeq" id="XP_016249777.1">
    <property type="nucleotide sequence ID" value="XM_016392258.1"/>
</dbReference>
<dbReference type="HOGENOM" id="CLU_1927367_0_0_1"/>
<dbReference type="Proteomes" id="UP000054466">
    <property type="component" value="Unassembled WGS sequence"/>
</dbReference>
<evidence type="ECO:0000313" key="1">
    <source>
        <dbReference type="EMBL" id="KIW29561.1"/>
    </source>
</evidence>
<sequence length="131" mass="14545">MVAFGSPIHVIVAFEHCLEQSVHACVFSTGSMEKGRCKPAVRSCRPEGSRPDSWVAAADVEPYRGVLCSVTALPWLATFSTNILENLQAHGHCSLHVCAPRYLVTEFAHSSPPASYIREECRVLYIRMPNW</sequence>